<evidence type="ECO:0000313" key="5">
    <source>
        <dbReference type="EMBL" id="MBB5068660.1"/>
    </source>
</evidence>
<comment type="caution">
    <text evidence="5">The sequence shown here is derived from an EMBL/GenBank/DDBJ whole genome shotgun (WGS) entry which is preliminary data.</text>
</comment>
<organism evidence="5 6">
    <name type="scientific">Saccharopolyspora gloriosae</name>
    <dbReference type="NCBI Taxonomy" id="455344"/>
    <lineage>
        <taxon>Bacteria</taxon>
        <taxon>Bacillati</taxon>
        <taxon>Actinomycetota</taxon>
        <taxon>Actinomycetes</taxon>
        <taxon>Pseudonocardiales</taxon>
        <taxon>Pseudonocardiaceae</taxon>
        <taxon>Saccharopolyspora</taxon>
    </lineage>
</organism>
<reference evidence="5 6" key="1">
    <citation type="submission" date="2020-08" db="EMBL/GenBank/DDBJ databases">
        <title>Sequencing the genomes of 1000 actinobacteria strains.</title>
        <authorList>
            <person name="Klenk H.-P."/>
        </authorList>
    </citation>
    <scope>NUCLEOTIDE SEQUENCE [LARGE SCALE GENOMIC DNA]</scope>
    <source>
        <strain evidence="5 6">DSM 45582</strain>
    </source>
</reference>
<evidence type="ECO:0000256" key="2">
    <source>
        <dbReference type="SAM" id="MobiDB-lite"/>
    </source>
</evidence>
<dbReference type="Pfam" id="PF07676">
    <property type="entry name" value="PD40"/>
    <property type="match status" value="4"/>
</dbReference>
<evidence type="ECO:0000256" key="1">
    <source>
        <dbReference type="ARBA" id="ARBA00009820"/>
    </source>
</evidence>
<dbReference type="RefSeq" id="WP_184478317.1">
    <property type="nucleotide sequence ID" value="NZ_JACHIV010000001.1"/>
</dbReference>
<comment type="similarity">
    <text evidence="1">Belongs to the TolB family.</text>
</comment>
<dbReference type="InterPro" id="IPR011042">
    <property type="entry name" value="6-blade_b-propeller_TolB-like"/>
</dbReference>
<feature type="signal peptide" evidence="3">
    <location>
        <begin position="1"/>
        <end position="31"/>
    </location>
</feature>
<dbReference type="Pfam" id="PF01345">
    <property type="entry name" value="DUF11"/>
    <property type="match status" value="1"/>
</dbReference>
<evidence type="ECO:0000313" key="6">
    <source>
        <dbReference type="Proteomes" id="UP000580474"/>
    </source>
</evidence>
<keyword evidence="6" id="KW-1185">Reference proteome</keyword>
<dbReference type="Proteomes" id="UP000580474">
    <property type="component" value="Unassembled WGS sequence"/>
</dbReference>
<name>A0A840N9M8_9PSEU</name>
<dbReference type="PANTHER" id="PTHR36842">
    <property type="entry name" value="PROTEIN TOLB HOMOLOG"/>
    <property type="match status" value="1"/>
</dbReference>
<dbReference type="GO" id="GO:0005975">
    <property type="term" value="P:carbohydrate metabolic process"/>
    <property type="evidence" value="ECO:0007669"/>
    <property type="project" value="UniProtKB-ARBA"/>
</dbReference>
<protein>
    <submittedName>
        <fullName evidence="5">Tol biopolymer transport system component</fullName>
    </submittedName>
</protein>
<dbReference type="InterPro" id="IPR001434">
    <property type="entry name" value="OmcB-like_DUF11"/>
</dbReference>
<feature type="region of interest" description="Disordered" evidence="2">
    <location>
        <begin position="600"/>
        <end position="629"/>
    </location>
</feature>
<dbReference type="EMBL" id="JACHIV010000001">
    <property type="protein sequence ID" value="MBB5068660.1"/>
    <property type="molecule type" value="Genomic_DNA"/>
</dbReference>
<gene>
    <name evidence="5" type="ORF">BJ969_001748</name>
</gene>
<accession>A0A840N9M8</accession>
<proteinExistence type="inferred from homology"/>
<dbReference type="AlphaFoldDB" id="A0A840N9M8"/>
<feature type="compositionally biased region" description="Basic and acidic residues" evidence="2">
    <location>
        <begin position="772"/>
        <end position="781"/>
    </location>
</feature>
<evidence type="ECO:0000256" key="3">
    <source>
        <dbReference type="SAM" id="SignalP"/>
    </source>
</evidence>
<feature type="compositionally biased region" description="Basic and acidic residues" evidence="2">
    <location>
        <begin position="601"/>
        <end position="622"/>
    </location>
</feature>
<dbReference type="InterPro" id="IPR013783">
    <property type="entry name" value="Ig-like_fold"/>
</dbReference>
<evidence type="ECO:0000259" key="4">
    <source>
        <dbReference type="Pfam" id="PF01345"/>
    </source>
</evidence>
<feature type="domain" description="DUF11" evidence="4">
    <location>
        <begin position="679"/>
        <end position="789"/>
    </location>
</feature>
<keyword evidence="3" id="KW-0732">Signal</keyword>
<sequence length="1021" mass="108855">MRVVRSTRSGVALAGVLVVLCGLIGVPTATAQQEPAPPADEGRIAFSGTGHRSLATAPGDGQRPSEPYLDDGHYAQQPDARGGLVVFTSLRDEAKPQVYLRDASGAVRRLTHGRDAAHPKLSPDLRWVVFDSAEHGKKGPQRELWMVRIDGKKMLRLTFSPVDETWPTFSPDGGKLAFASNATKSWQIYTRHVFGKFAHLRTEEPTGGAVQPAWNPVDEDRIAYTWDADGNLDGTEDQQVRVLSAPSHHHHPPHPTVGVPLLGGDQAGWPSSWPVWRPDGNSLLFLSRYRIGVGVSETTWVYRVDAPTAPTTSTPVLLIDEPGDVSSPAQLPDGEVLVERPTAGENVAVLQDIRPDGSDPRSLGVDVLHEDPLAVEDSSKLFEPGADYDPWTQRQSYSPDGGTIAVSVFSGPAGDRVQRIELMNSDGTNRRLLNIADRQPGDWETDAAWSPDGREIAVARRSPGGLPTDQSRGKSRIVVVNVATGEVTGRLAPQNPAQDDTQPLFSPDGGTLAFSRGELIKEPGERYNHIWFADAQSLGDQRNITEALCQCPEMVVDDSAAFSPDGQSMAFNREPHGLYRLDLAEQDVSASCEVVLPADEDTCRDTPGKVEEGQEPPEHYQPRDLSWSPDGSKAVFSERADENAAEHLSIVDMETGGITPLTQGFPGRQKEATWQATVDMSVTAPERTNEIDEGDSVRVTAQVTNNGPAAAPGAEVELTVPDGVRLTGMDSSTGDCSGGRCSLGTLQPDQTVRVTATVVGVQGGDRRLSWEAHGRMRDSRPADNTATTVVPVRGPEPPPPPPPPPPPAGPGVAVRADPNPSYVGGRTDVRFTVRNTGESPATGLTLDMALPPGIPVTALPPGCSATQCLLPDLPPGAERPVVIGLAPNAALDTTITGTLRTTGTDTTPADNVARTPYRVLQPRIVAVPEVGEPGFVTSVRGFDFPPGAPVRLRWTPGITAAAAPTFPGADGRFAAQLLVLPKDLLGPRTITAEGPGFSPVDAPRPFLVVAPTVPPPLMGRR</sequence>
<dbReference type="Gene3D" id="2.60.40.10">
    <property type="entry name" value="Immunoglobulins"/>
    <property type="match status" value="1"/>
</dbReference>
<feature type="chain" id="PRO_5032791400" evidence="3">
    <location>
        <begin position="32"/>
        <end position="1021"/>
    </location>
</feature>
<feature type="compositionally biased region" description="Pro residues" evidence="2">
    <location>
        <begin position="794"/>
        <end position="809"/>
    </location>
</feature>
<dbReference type="InterPro" id="IPR011659">
    <property type="entry name" value="WD40"/>
</dbReference>
<dbReference type="SUPFAM" id="SSF82171">
    <property type="entry name" value="DPP6 N-terminal domain-like"/>
    <property type="match status" value="2"/>
</dbReference>
<dbReference type="Gene3D" id="2.120.10.30">
    <property type="entry name" value="TolB, C-terminal domain"/>
    <property type="match status" value="3"/>
</dbReference>
<feature type="region of interest" description="Disordered" evidence="2">
    <location>
        <begin position="31"/>
        <end position="71"/>
    </location>
</feature>
<feature type="region of interest" description="Disordered" evidence="2">
    <location>
        <begin position="772"/>
        <end position="815"/>
    </location>
</feature>
<dbReference type="PANTHER" id="PTHR36842:SF1">
    <property type="entry name" value="PROTEIN TOLB"/>
    <property type="match status" value="1"/>
</dbReference>